<keyword evidence="2" id="KW-0503">Monooxygenase</keyword>
<organism evidence="5 6">
    <name type="scientific">Cinnamomum micranthum f. kanehirae</name>
    <dbReference type="NCBI Taxonomy" id="337451"/>
    <lineage>
        <taxon>Eukaryota</taxon>
        <taxon>Viridiplantae</taxon>
        <taxon>Streptophyta</taxon>
        <taxon>Embryophyta</taxon>
        <taxon>Tracheophyta</taxon>
        <taxon>Spermatophyta</taxon>
        <taxon>Magnoliopsida</taxon>
        <taxon>Magnoliidae</taxon>
        <taxon>Laurales</taxon>
        <taxon>Lauraceae</taxon>
        <taxon>Cinnamomum</taxon>
    </lineage>
</organism>
<comment type="similarity">
    <text evidence="3">Belongs to the 3-hydroxybenzoate 6-hydroxylase family.</text>
</comment>
<dbReference type="EMBL" id="QPKB01000003">
    <property type="protein sequence ID" value="RWR81014.1"/>
    <property type="molecule type" value="Genomic_DNA"/>
</dbReference>
<name>A0A443NR70_9MAGN</name>
<evidence type="ECO:0000256" key="3">
    <source>
        <dbReference type="ARBA" id="ARBA00024018"/>
    </source>
</evidence>
<dbReference type="PRINTS" id="PR00420">
    <property type="entry name" value="RNGMNOXGNASE"/>
</dbReference>
<evidence type="ECO:0000256" key="2">
    <source>
        <dbReference type="ARBA" id="ARBA00023033"/>
    </source>
</evidence>
<dbReference type="InterPro" id="IPR002938">
    <property type="entry name" value="FAD-bd"/>
</dbReference>
<dbReference type="STRING" id="337451.A0A443NR70"/>
<dbReference type="PANTHER" id="PTHR45934">
    <property type="entry name" value="FAD/NAD(P)-BINDING OXIDOREDUCTASE FAMILY PROTEIN"/>
    <property type="match status" value="1"/>
</dbReference>
<dbReference type="PANTHER" id="PTHR45934:SF9">
    <property type="entry name" value="FAD_NAD(P)-BINDING OXIDOREDUCTASE FAMILY PROTEIN"/>
    <property type="match status" value="1"/>
</dbReference>
<reference evidence="5 6" key="1">
    <citation type="journal article" date="2019" name="Nat. Plants">
        <title>Stout camphor tree genome fills gaps in understanding of flowering plant genome evolution.</title>
        <authorList>
            <person name="Chaw S.M."/>
            <person name="Liu Y.C."/>
            <person name="Wu Y.W."/>
            <person name="Wang H.Y."/>
            <person name="Lin C.I."/>
            <person name="Wu C.S."/>
            <person name="Ke H.M."/>
            <person name="Chang L.Y."/>
            <person name="Hsu C.Y."/>
            <person name="Yang H.T."/>
            <person name="Sudianto E."/>
            <person name="Hsu M.H."/>
            <person name="Wu K.P."/>
            <person name="Wang L.N."/>
            <person name="Leebens-Mack J.H."/>
            <person name="Tsai I.J."/>
        </authorList>
    </citation>
    <scope>NUCLEOTIDE SEQUENCE [LARGE SCALE GENOMIC DNA]</scope>
    <source>
        <strain evidence="6">cv. Chaw 1501</strain>
        <tissue evidence="5">Young leaves</tissue>
    </source>
</reference>
<protein>
    <submittedName>
        <fullName evidence="5">Zeaxanthin epoxidase 2</fullName>
    </submittedName>
</protein>
<dbReference type="OrthoDB" id="655030at2759"/>
<keyword evidence="6" id="KW-1185">Reference proteome</keyword>
<dbReference type="InterPro" id="IPR036188">
    <property type="entry name" value="FAD/NAD-bd_sf"/>
</dbReference>
<dbReference type="Gene3D" id="3.50.50.60">
    <property type="entry name" value="FAD/NAD(P)-binding domain"/>
    <property type="match status" value="1"/>
</dbReference>
<dbReference type="InterPro" id="IPR044560">
    <property type="entry name" value="MOase"/>
</dbReference>
<accession>A0A443NR70</accession>
<gene>
    <name evidence="5" type="ORF">CKAN_00967800</name>
</gene>
<comment type="caution">
    <text evidence="5">The sequence shown here is derived from an EMBL/GenBank/DDBJ whole genome shotgun (WGS) entry which is preliminary data.</text>
</comment>
<dbReference type="SUPFAM" id="SSF51905">
    <property type="entry name" value="FAD/NAD(P)-binding domain"/>
    <property type="match status" value="1"/>
</dbReference>
<proteinExistence type="inferred from homology"/>
<keyword evidence="1" id="KW-0560">Oxidoreductase</keyword>
<evidence type="ECO:0000256" key="1">
    <source>
        <dbReference type="ARBA" id="ARBA00023002"/>
    </source>
</evidence>
<dbReference type="GO" id="GO:0004497">
    <property type="term" value="F:monooxygenase activity"/>
    <property type="evidence" value="ECO:0007669"/>
    <property type="project" value="UniProtKB-KW"/>
</dbReference>
<dbReference type="GO" id="GO:0071949">
    <property type="term" value="F:FAD binding"/>
    <property type="evidence" value="ECO:0007669"/>
    <property type="project" value="InterPro"/>
</dbReference>
<evidence type="ECO:0000313" key="5">
    <source>
        <dbReference type="EMBL" id="RWR81014.1"/>
    </source>
</evidence>
<evidence type="ECO:0000259" key="4">
    <source>
        <dbReference type="Pfam" id="PF01494"/>
    </source>
</evidence>
<dbReference type="Pfam" id="PF01494">
    <property type="entry name" value="FAD_binding_3"/>
    <property type="match status" value="1"/>
</dbReference>
<feature type="domain" description="FAD-binding" evidence="4">
    <location>
        <begin position="65"/>
        <end position="402"/>
    </location>
</feature>
<dbReference type="Proteomes" id="UP000283530">
    <property type="component" value="Unassembled WGS sequence"/>
</dbReference>
<sequence>MVLLLQSPLSLSPPSTQSLLLLQSPTTTRFHHSVFPIRRRLGRRRRRRRRKPISLSLENNVRKEQVVVVGAGIAGLATALSLHRLGVRSLVLEQSESLRVGGTSLTLFKNGWRVLDAMGVGDLLRTQFLEIQGLVIKSQDGRVLRSFMFKDESDGQEVRAVERRILLETLANQLPADAISFSSRLATITRTETGETLLQLDDGTRLLAKIVIGCDGVRSPVAKWMGFSNPRYVGHCAFRGLALYPNGQPLEPKVSYMYGRGLRAGYVPISPTKVYWFICFNSPSPGPKMSDPSALKMKAQELVQSWASDLLDVMENTPDDTIIKTPLGDRWLWPVVRPSVSAGGVVLAGDAWHPMTPNLGQGACCALEDAVVLSRKLAGALKGGGENVEEAFKAYGRERWARIFPLTIRANLVGSLLQWENPAGCAIRNNIVIPYLVKLGPLLEHTNYECGLLN</sequence>
<evidence type="ECO:0000313" key="6">
    <source>
        <dbReference type="Proteomes" id="UP000283530"/>
    </source>
</evidence>
<dbReference type="AlphaFoldDB" id="A0A443NR70"/>